<dbReference type="InterPro" id="IPR037914">
    <property type="entry name" value="SpoVT-AbrB_sf"/>
</dbReference>
<dbReference type="InterPro" id="IPR047976">
    <property type="entry name" value="Anti_VapB2-like"/>
</dbReference>
<reference evidence="1 2" key="1">
    <citation type="journal article" date="2016" name="Appl. Environ. Microbiol.">
        <title>Lack of Overt Genome Reduction in the Bryostatin-Producing Bryozoan Symbiont "Candidatus Endobugula sertula".</title>
        <authorList>
            <person name="Miller I.J."/>
            <person name="Vanee N."/>
            <person name="Fong S.S."/>
            <person name="Lim-Fong G.E."/>
            <person name="Kwan J.C."/>
        </authorList>
    </citation>
    <scope>NUCLEOTIDE SEQUENCE [LARGE SCALE GENOMIC DNA]</scope>
    <source>
        <strain evidence="1">AB1-4</strain>
    </source>
</reference>
<evidence type="ECO:0000313" key="2">
    <source>
        <dbReference type="Proteomes" id="UP000242502"/>
    </source>
</evidence>
<dbReference type="STRING" id="62101.AB835_14695"/>
<dbReference type="Proteomes" id="UP000242502">
    <property type="component" value="Unassembled WGS sequence"/>
</dbReference>
<comment type="caution">
    <text evidence="1">The sequence shown here is derived from an EMBL/GenBank/DDBJ whole genome shotgun (WGS) entry which is preliminary data.</text>
</comment>
<dbReference type="AlphaFoldDB" id="A0A1D2QLA4"/>
<sequence length="80" mass="9452">MRHTAKLFMNGRSQAVRLPINYRFDCDEVYIRKDPQTGDVVISKKPGSWEDFFEMMESIDVPDDFMADRDNEIEAEKDLF</sequence>
<proteinExistence type="predicted"/>
<organism evidence="1 2">
    <name type="scientific">Candidatus Endobugula sertula</name>
    <name type="common">Bugula neritina bacterial symbiont</name>
    <dbReference type="NCBI Taxonomy" id="62101"/>
    <lineage>
        <taxon>Bacteria</taxon>
        <taxon>Pseudomonadati</taxon>
        <taxon>Pseudomonadota</taxon>
        <taxon>Gammaproteobacteria</taxon>
        <taxon>Cellvibrionales</taxon>
        <taxon>Cellvibrionaceae</taxon>
        <taxon>Candidatus Endobugula</taxon>
    </lineage>
</organism>
<dbReference type="SUPFAM" id="SSF89447">
    <property type="entry name" value="AbrB/MazE/MraZ-like"/>
    <property type="match status" value="1"/>
</dbReference>
<protein>
    <submittedName>
        <fullName evidence="1">AbrB family transcriptional regulator</fullName>
    </submittedName>
</protein>
<gene>
    <name evidence="1" type="ORF">AB835_14695</name>
</gene>
<evidence type="ECO:0000313" key="1">
    <source>
        <dbReference type="EMBL" id="ODS22349.1"/>
    </source>
</evidence>
<dbReference type="Gene3D" id="2.10.260.10">
    <property type="match status" value="1"/>
</dbReference>
<dbReference type="EMBL" id="MDLC01000097">
    <property type="protein sequence ID" value="ODS22349.1"/>
    <property type="molecule type" value="Genomic_DNA"/>
</dbReference>
<dbReference type="NCBIfam" id="NF040493">
    <property type="entry name" value="TA_anti_VapB"/>
    <property type="match status" value="1"/>
</dbReference>
<name>A0A1D2QLA4_9GAMM</name>
<accession>A0A1D2QLA4</accession>